<comment type="caution">
    <text evidence="2">The sequence shown here is derived from an EMBL/GenBank/DDBJ whole genome shotgun (WGS) entry which is preliminary data.</text>
</comment>
<protein>
    <submittedName>
        <fullName evidence="2">Uncharacterized protein</fullName>
    </submittedName>
</protein>
<reference evidence="2" key="1">
    <citation type="journal article" date="2020" name="mSystems">
        <title>Genome- and Community-Level Interaction Insights into Carbon Utilization and Element Cycling Functions of Hydrothermarchaeota in Hydrothermal Sediment.</title>
        <authorList>
            <person name="Zhou Z."/>
            <person name="Liu Y."/>
            <person name="Xu W."/>
            <person name="Pan J."/>
            <person name="Luo Z.H."/>
            <person name="Li M."/>
        </authorList>
    </citation>
    <scope>NUCLEOTIDE SEQUENCE [LARGE SCALE GENOMIC DNA]</scope>
    <source>
        <strain evidence="2">HyVt-185</strain>
    </source>
</reference>
<keyword evidence="1" id="KW-0472">Membrane</keyword>
<evidence type="ECO:0000313" key="2">
    <source>
        <dbReference type="EMBL" id="HDM35743.1"/>
    </source>
</evidence>
<sequence length="258" mass="28539">MGFFDEYKEMGSRDPSDMMKWILFGLVIVLIISGFAYADYTGITLRWIIPGNVTVETLSATDVGTNYATLNGNLTKLEGGSAVVWFEYGREKGKYTYRTENTTLTSTGNFSQKIEGIQLMPGTTYHFRACASGSGTVYGDDLSFQTQDLSGFETKNFGKHYTELEESGLNVTNLADVLPKTYTDLMVDSRIFYGLFFGLIFLAMWIRQEDVTVPALLGMIIGGAIWALLPGEMLKVAQALFIVAFAGLVYSLIKGRRG</sequence>
<evidence type="ECO:0000256" key="1">
    <source>
        <dbReference type="SAM" id="Phobius"/>
    </source>
</evidence>
<feature type="transmembrane region" description="Helical" evidence="1">
    <location>
        <begin position="213"/>
        <end position="229"/>
    </location>
</feature>
<dbReference type="AlphaFoldDB" id="A0A7C1B5P9"/>
<keyword evidence="1" id="KW-0812">Transmembrane</keyword>
<feature type="transmembrane region" description="Helical" evidence="1">
    <location>
        <begin position="21"/>
        <end position="38"/>
    </location>
</feature>
<organism evidence="2">
    <name type="scientific">Candidatus Syntropharchaeum butanivorans</name>
    <dbReference type="NCBI Taxonomy" id="1839936"/>
    <lineage>
        <taxon>Archaea</taxon>
        <taxon>Methanobacteriati</taxon>
        <taxon>Methanobacteriota</taxon>
        <taxon>Stenosarchaea group</taxon>
        <taxon>Methanomicrobia</taxon>
        <taxon>Methanosarcinales</taxon>
        <taxon>ANME-2 cluster</taxon>
        <taxon>Candidatus Syntropharchaeum</taxon>
    </lineage>
</organism>
<name>A0A7C1B5P9_9EURY</name>
<feature type="transmembrane region" description="Helical" evidence="1">
    <location>
        <begin position="190"/>
        <end position="206"/>
    </location>
</feature>
<feature type="transmembrane region" description="Helical" evidence="1">
    <location>
        <begin position="235"/>
        <end position="253"/>
    </location>
</feature>
<proteinExistence type="predicted"/>
<accession>A0A7C1B5P9</accession>
<dbReference type="EMBL" id="DQZR01000025">
    <property type="protein sequence ID" value="HDM35743.1"/>
    <property type="molecule type" value="Genomic_DNA"/>
</dbReference>
<keyword evidence="1" id="KW-1133">Transmembrane helix</keyword>
<gene>
    <name evidence="2" type="ORF">ENG09_00620</name>
</gene>
<dbReference type="Proteomes" id="UP000885863">
    <property type="component" value="Unassembled WGS sequence"/>
</dbReference>